<comment type="similarity">
    <text evidence="2 8">Belongs to the peptidase S11 family.</text>
</comment>
<keyword evidence="4" id="KW-0378">Hydrolase</keyword>
<dbReference type="Pfam" id="PF00768">
    <property type="entry name" value="Peptidase_S11"/>
    <property type="match status" value="1"/>
</dbReference>
<evidence type="ECO:0000256" key="5">
    <source>
        <dbReference type="ARBA" id="ARBA00022960"/>
    </source>
</evidence>
<dbReference type="Proteomes" id="UP001057481">
    <property type="component" value="Unassembled WGS sequence"/>
</dbReference>
<dbReference type="Gene3D" id="3.40.710.10">
    <property type="entry name" value="DD-peptidase/beta-lactamase superfamily"/>
    <property type="match status" value="1"/>
</dbReference>
<keyword evidence="11" id="KW-0121">Carboxypeptidase</keyword>
<evidence type="ECO:0000256" key="3">
    <source>
        <dbReference type="ARBA" id="ARBA00022729"/>
    </source>
</evidence>
<keyword evidence="5" id="KW-0133">Cell shape</keyword>
<evidence type="ECO:0000259" key="10">
    <source>
        <dbReference type="Pfam" id="PF00768"/>
    </source>
</evidence>
<dbReference type="InterPro" id="IPR018044">
    <property type="entry name" value="Peptidase_S11"/>
</dbReference>
<protein>
    <submittedName>
        <fullName evidence="11">D-alanyl-D-alanine carboxypeptidase</fullName>
    </submittedName>
</protein>
<dbReference type="GO" id="GO:0004180">
    <property type="term" value="F:carboxypeptidase activity"/>
    <property type="evidence" value="ECO:0007669"/>
    <property type="project" value="UniProtKB-KW"/>
</dbReference>
<keyword evidence="7" id="KW-0961">Cell wall biogenesis/degradation</keyword>
<evidence type="ECO:0000256" key="2">
    <source>
        <dbReference type="ARBA" id="ARBA00007164"/>
    </source>
</evidence>
<dbReference type="InterPro" id="IPR037167">
    <property type="entry name" value="Peptidase_S11_C_sf"/>
</dbReference>
<evidence type="ECO:0000256" key="9">
    <source>
        <dbReference type="SAM" id="SignalP"/>
    </source>
</evidence>
<dbReference type="InterPro" id="IPR001967">
    <property type="entry name" value="Peptidase_S11_N"/>
</dbReference>
<evidence type="ECO:0000256" key="7">
    <source>
        <dbReference type="ARBA" id="ARBA00023316"/>
    </source>
</evidence>
<keyword evidence="11" id="KW-0645">Protease</keyword>
<dbReference type="EMBL" id="JAGMVS010000066">
    <property type="protein sequence ID" value="MCM2437671.1"/>
    <property type="molecule type" value="Genomic_DNA"/>
</dbReference>
<evidence type="ECO:0000256" key="4">
    <source>
        <dbReference type="ARBA" id="ARBA00022801"/>
    </source>
</evidence>
<dbReference type="Gene3D" id="2.60.410.10">
    <property type="entry name" value="D-Ala-D-Ala carboxypeptidase, C-terminal domain"/>
    <property type="match status" value="1"/>
</dbReference>
<feature type="domain" description="Peptidase S11 D-alanyl-D-alanine carboxypeptidase A N-terminal" evidence="10">
    <location>
        <begin position="37"/>
        <end position="287"/>
    </location>
</feature>
<evidence type="ECO:0000313" key="11">
    <source>
        <dbReference type="EMBL" id="MCM2437671.1"/>
    </source>
</evidence>
<dbReference type="SUPFAM" id="SSF69189">
    <property type="entry name" value="Penicillin-binding protein associated domain"/>
    <property type="match status" value="1"/>
</dbReference>
<keyword evidence="12" id="KW-1185">Reference proteome</keyword>
<accession>A0ABT0VJ32</accession>
<name>A0ABT0VJ32_9LACO</name>
<comment type="function">
    <text evidence="1">Removes C-terminal D-alanyl residues from sugar-peptide cell wall precursors.</text>
</comment>
<dbReference type="InterPro" id="IPR012338">
    <property type="entry name" value="Beta-lactam/transpept-like"/>
</dbReference>
<dbReference type="PANTHER" id="PTHR21581">
    <property type="entry name" value="D-ALANYL-D-ALANINE CARBOXYPEPTIDASE"/>
    <property type="match status" value="1"/>
</dbReference>
<comment type="caution">
    <text evidence="11">The sequence shown here is derived from an EMBL/GenBank/DDBJ whole genome shotgun (WGS) entry which is preliminary data.</text>
</comment>
<proteinExistence type="inferred from homology"/>
<dbReference type="PRINTS" id="PR00725">
    <property type="entry name" value="DADACBPTASE1"/>
</dbReference>
<gene>
    <name evidence="11" type="ORF">KAK10_07085</name>
</gene>
<sequence length="418" mass="45379">MQVKNKIRQRCLFSIVVLLISFLLPLPILAANTATNTPVATKIAAKGAIVVDAKSGQVLGGQNMTKLLPAASTSKLLTVYLVHQAIAAGKLTWQTPVKISKNIAKVSVEPELTNVTLTANKSYRVIDLYRAALLDSANAAAMALGQAVSGSQKAFVAKMQQQLKHWGITDAKIYGAAGLKNSQVYTDAVGTNRNAENMMSVQDMAIIASHLVNTYPSVLKTTKLTTAKFNTTTTLTSTNWLLPGGQVSTKYHFDGLKTGASLKALGNFVGTLTYKQRRLITVVYGAGTANAATDPARFIQTNNLLNTVLKQKHYIKLAAHRKNVKIKVKNGQKQVITSTNKQAIGAWVNHNVNKLEVKAVKTDNNQAPLKKGAKVGKLQVARVYLPTYQKINADLVTKNKVSRANFLILAWRNITSWF</sequence>
<feature type="signal peptide" evidence="9">
    <location>
        <begin position="1"/>
        <end position="30"/>
    </location>
</feature>
<dbReference type="SUPFAM" id="SSF56601">
    <property type="entry name" value="beta-lactamase/transpeptidase-like"/>
    <property type="match status" value="1"/>
</dbReference>
<evidence type="ECO:0000256" key="6">
    <source>
        <dbReference type="ARBA" id="ARBA00022984"/>
    </source>
</evidence>
<evidence type="ECO:0000256" key="8">
    <source>
        <dbReference type="RuleBase" id="RU004016"/>
    </source>
</evidence>
<evidence type="ECO:0000313" key="12">
    <source>
        <dbReference type="Proteomes" id="UP001057481"/>
    </source>
</evidence>
<keyword evidence="3 9" id="KW-0732">Signal</keyword>
<dbReference type="InterPro" id="IPR015956">
    <property type="entry name" value="Peniciliin-bd_prot_C_sf"/>
</dbReference>
<keyword evidence="6" id="KW-0573">Peptidoglycan synthesis</keyword>
<evidence type="ECO:0000256" key="1">
    <source>
        <dbReference type="ARBA" id="ARBA00003217"/>
    </source>
</evidence>
<dbReference type="PANTHER" id="PTHR21581:SF11">
    <property type="entry name" value="D-ALANYL-D-ALANINE CARBOXYPEPTIDASE DACA"/>
    <property type="match status" value="1"/>
</dbReference>
<dbReference type="RefSeq" id="WP_205143366.1">
    <property type="nucleotide sequence ID" value="NZ_JAFBDN010000005.1"/>
</dbReference>
<feature type="chain" id="PRO_5046113266" evidence="9">
    <location>
        <begin position="31"/>
        <end position="418"/>
    </location>
</feature>
<organism evidence="11 12">
    <name type="scientific">Periweissella beninensis</name>
    <dbReference type="NCBI Taxonomy" id="504936"/>
    <lineage>
        <taxon>Bacteria</taxon>
        <taxon>Bacillati</taxon>
        <taxon>Bacillota</taxon>
        <taxon>Bacilli</taxon>
        <taxon>Lactobacillales</taxon>
        <taxon>Lactobacillaceae</taxon>
        <taxon>Periweissella</taxon>
    </lineage>
</organism>
<reference evidence="11" key="1">
    <citation type="submission" date="2021-04" db="EMBL/GenBank/DDBJ databases">
        <title>Taxonomic assessment of Weissella genus.</title>
        <authorList>
            <person name="Fanelli F."/>
            <person name="Chieffi D."/>
            <person name="Dell'Aquila A."/>
            <person name="Gyu-Sung C."/>
            <person name="Franz C.M.A.P."/>
            <person name="Fusco V."/>
        </authorList>
    </citation>
    <scope>NUCLEOTIDE SEQUENCE</scope>
    <source>
        <strain evidence="11">LMG 25373</strain>
    </source>
</reference>